<evidence type="ECO:0000256" key="3">
    <source>
        <dbReference type="ARBA" id="ARBA00022723"/>
    </source>
</evidence>
<evidence type="ECO:0000313" key="11">
    <source>
        <dbReference type="Proteomes" id="UP000184442"/>
    </source>
</evidence>
<comment type="function">
    <text evidence="8">Transfers the 4'-phosphopantetheine moiety from coenzyme A to a Ser of acyl-carrier-protein.</text>
</comment>
<dbReference type="GO" id="GO:0000287">
    <property type="term" value="F:magnesium ion binding"/>
    <property type="evidence" value="ECO:0007669"/>
    <property type="project" value="UniProtKB-UniRule"/>
</dbReference>
<keyword evidence="5 8" id="KW-0460">Magnesium</keyword>
<evidence type="ECO:0000256" key="2">
    <source>
        <dbReference type="ARBA" id="ARBA00022679"/>
    </source>
</evidence>
<gene>
    <name evidence="8" type="primary">acpS</name>
    <name evidence="10" type="ORF">SAMN02745176_02007</name>
</gene>
<evidence type="ECO:0000256" key="7">
    <source>
        <dbReference type="ARBA" id="ARBA00023160"/>
    </source>
</evidence>
<dbReference type="Gene3D" id="3.90.470.20">
    <property type="entry name" value="4'-phosphopantetheinyl transferase domain"/>
    <property type="match status" value="1"/>
</dbReference>
<dbReference type="EC" id="2.7.8.7" evidence="8"/>
<keyword evidence="4 8" id="KW-0276">Fatty acid metabolism</keyword>
<name>A0A1M6FK51_9FIRM</name>
<dbReference type="GO" id="GO:0008897">
    <property type="term" value="F:holo-[acyl-carrier-protein] synthase activity"/>
    <property type="evidence" value="ECO:0007669"/>
    <property type="project" value="UniProtKB-UniRule"/>
</dbReference>
<dbReference type="Proteomes" id="UP000184442">
    <property type="component" value="Unassembled WGS sequence"/>
</dbReference>
<organism evidence="10 11">
    <name type="scientific">Lutispora thermophila DSM 19022</name>
    <dbReference type="NCBI Taxonomy" id="1122184"/>
    <lineage>
        <taxon>Bacteria</taxon>
        <taxon>Bacillati</taxon>
        <taxon>Bacillota</taxon>
        <taxon>Clostridia</taxon>
        <taxon>Lutisporales</taxon>
        <taxon>Lutisporaceae</taxon>
        <taxon>Lutispora</taxon>
    </lineage>
</organism>
<evidence type="ECO:0000256" key="5">
    <source>
        <dbReference type="ARBA" id="ARBA00022842"/>
    </source>
</evidence>
<dbReference type="AlphaFoldDB" id="A0A1M6FK51"/>
<evidence type="ECO:0000256" key="4">
    <source>
        <dbReference type="ARBA" id="ARBA00022832"/>
    </source>
</evidence>
<evidence type="ECO:0000259" key="9">
    <source>
        <dbReference type="Pfam" id="PF01648"/>
    </source>
</evidence>
<dbReference type="SUPFAM" id="SSF56214">
    <property type="entry name" value="4'-phosphopantetheinyl transferase"/>
    <property type="match status" value="1"/>
</dbReference>
<reference evidence="10 11" key="1">
    <citation type="submission" date="2016-11" db="EMBL/GenBank/DDBJ databases">
        <authorList>
            <person name="Jaros S."/>
            <person name="Januszkiewicz K."/>
            <person name="Wedrychowicz H."/>
        </authorList>
    </citation>
    <scope>NUCLEOTIDE SEQUENCE [LARGE SCALE GENOMIC DNA]</scope>
    <source>
        <strain evidence="10 11">DSM 19022</strain>
    </source>
</reference>
<dbReference type="GO" id="GO:0006633">
    <property type="term" value="P:fatty acid biosynthetic process"/>
    <property type="evidence" value="ECO:0007669"/>
    <property type="project" value="UniProtKB-UniRule"/>
</dbReference>
<comment type="similarity">
    <text evidence="8">Belongs to the P-Pant transferase superfamily. AcpS family.</text>
</comment>
<keyword evidence="11" id="KW-1185">Reference proteome</keyword>
<dbReference type="InterPro" id="IPR008278">
    <property type="entry name" value="4-PPantetheinyl_Trfase_dom"/>
</dbReference>
<dbReference type="HAMAP" id="MF_00101">
    <property type="entry name" value="AcpS"/>
    <property type="match status" value="1"/>
</dbReference>
<keyword evidence="1 8" id="KW-0444">Lipid biosynthesis</keyword>
<proteinExistence type="inferred from homology"/>
<accession>A0A1M6FK51</accession>
<protein>
    <recommendedName>
        <fullName evidence="8">Holo-[acyl-carrier-protein] synthase</fullName>
        <shortName evidence="8">Holo-ACP synthase</shortName>
        <ecNumber evidence="8">2.7.8.7</ecNumber>
    </recommendedName>
    <alternativeName>
        <fullName evidence="8">4'-phosphopantetheinyl transferase AcpS</fullName>
    </alternativeName>
</protein>
<feature type="domain" description="4'-phosphopantetheinyl transferase" evidence="9">
    <location>
        <begin position="5"/>
        <end position="100"/>
    </location>
</feature>
<sequence length="149" mass="16909">MIIYGVGTDIIEIDRIRKAMERFPKFVERLFSAEELAYLESKALKPQHVAGGFSAKEAVLKSMGTGLRNFKWKEIEIVRDMKGRPFVRLNGKAKDYADTNYIGDIHISISHSREFATATAVAEVSIEKRWMDLESMLVGANAEIRRSIN</sequence>
<comment type="subcellular location">
    <subcellularLocation>
        <location evidence="8">Cytoplasm</location>
    </subcellularLocation>
</comment>
<dbReference type="STRING" id="1122184.SAMN02745176_02007"/>
<dbReference type="InterPro" id="IPR002582">
    <property type="entry name" value="ACPS"/>
</dbReference>
<comment type="catalytic activity">
    <reaction evidence="8">
        <text>apo-[ACP] + CoA = holo-[ACP] + adenosine 3',5'-bisphosphate + H(+)</text>
        <dbReference type="Rhea" id="RHEA:12068"/>
        <dbReference type="Rhea" id="RHEA-COMP:9685"/>
        <dbReference type="Rhea" id="RHEA-COMP:9690"/>
        <dbReference type="ChEBI" id="CHEBI:15378"/>
        <dbReference type="ChEBI" id="CHEBI:29999"/>
        <dbReference type="ChEBI" id="CHEBI:57287"/>
        <dbReference type="ChEBI" id="CHEBI:58343"/>
        <dbReference type="ChEBI" id="CHEBI:64479"/>
        <dbReference type="EC" id="2.7.8.7"/>
    </reaction>
</comment>
<feature type="binding site" evidence="8">
    <location>
        <position position="57"/>
    </location>
    <ligand>
        <name>Mg(2+)</name>
        <dbReference type="ChEBI" id="CHEBI:18420"/>
    </ligand>
</feature>
<evidence type="ECO:0000313" key="10">
    <source>
        <dbReference type="EMBL" id="SHI97999.1"/>
    </source>
</evidence>
<keyword evidence="8" id="KW-0963">Cytoplasm</keyword>
<dbReference type="EMBL" id="FQZS01000012">
    <property type="protein sequence ID" value="SHI97999.1"/>
    <property type="molecule type" value="Genomic_DNA"/>
</dbReference>
<evidence type="ECO:0000256" key="8">
    <source>
        <dbReference type="HAMAP-Rule" id="MF_00101"/>
    </source>
</evidence>
<dbReference type="GO" id="GO:0005737">
    <property type="term" value="C:cytoplasm"/>
    <property type="evidence" value="ECO:0007669"/>
    <property type="project" value="UniProtKB-SubCell"/>
</dbReference>
<evidence type="ECO:0000256" key="1">
    <source>
        <dbReference type="ARBA" id="ARBA00022516"/>
    </source>
</evidence>
<evidence type="ECO:0000256" key="6">
    <source>
        <dbReference type="ARBA" id="ARBA00023098"/>
    </source>
</evidence>
<dbReference type="InterPro" id="IPR004568">
    <property type="entry name" value="Ppantetheine-prot_Trfase_dom"/>
</dbReference>
<feature type="binding site" evidence="8">
    <location>
        <position position="9"/>
    </location>
    <ligand>
        <name>Mg(2+)</name>
        <dbReference type="ChEBI" id="CHEBI:18420"/>
    </ligand>
</feature>
<keyword evidence="2 8" id="KW-0808">Transferase</keyword>
<keyword evidence="6 8" id="KW-0443">Lipid metabolism</keyword>
<dbReference type="NCBIfam" id="TIGR00556">
    <property type="entry name" value="pantethn_trn"/>
    <property type="match status" value="1"/>
</dbReference>
<keyword evidence="3 8" id="KW-0479">Metal-binding</keyword>
<keyword evidence="7 8" id="KW-0275">Fatty acid biosynthesis</keyword>
<dbReference type="InterPro" id="IPR037143">
    <property type="entry name" value="4-PPantetheinyl_Trfase_dom_sf"/>
</dbReference>
<dbReference type="Pfam" id="PF01648">
    <property type="entry name" value="ACPS"/>
    <property type="match status" value="1"/>
</dbReference>
<comment type="cofactor">
    <cofactor evidence="8">
        <name>Mg(2+)</name>
        <dbReference type="ChEBI" id="CHEBI:18420"/>
    </cofactor>
</comment>
<dbReference type="NCBIfam" id="TIGR00516">
    <property type="entry name" value="acpS"/>
    <property type="match status" value="1"/>
</dbReference>